<dbReference type="InterPro" id="IPR050672">
    <property type="entry name" value="FBXO45-Fsn/SPSB_families"/>
</dbReference>
<proteinExistence type="inferred from homology"/>
<evidence type="ECO:0000313" key="5">
    <source>
        <dbReference type="Proteomes" id="UP000275408"/>
    </source>
</evidence>
<evidence type="ECO:0000256" key="1">
    <source>
        <dbReference type="ARBA" id="ARBA00010910"/>
    </source>
</evidence>
<dbReference type="Gene3D" id="2.60.120.920">
    <property type="match status" value="1"/>
</dbReference>
<dbReference type="InterPro" id="IPR001870">
    <property type="entry name" value="B30.2/SPRY"/>
</dbReference>
<dbReference type="Proteomes" id="UP000275408">
    <property type="component" value="Unassembled WGS sequence"/>
</dbReference>
<keyword evidence="5" id="KW-1185">Reference proteome</keyword>
<evidence type="ECO:0000313" key="4">
    <source>
        <dbReference type="EMBL" id="RMX36473.1"/>
    </source>
</evidence>
<feature type="domain" description="SOCS box" evidence="3">
    <location>
        <begin position="7"/>
        <end position="45"/>
    </location>
</feature>
<dbReference type="Pfam" id="PF00622">
    <property type="entry name" value="SPRY"/>
    <property type="match status" value="1"/>
</dbReference>
<evidence type="ECO:0000259" key="2">
    <source>
        <dbReference type="PROSITE" id="PS50188"/>
    </source>
</evidence>
<dbReference type="EMBL" id="RCHS01004322">
    <property type="protein sequence ID" value="RMX36473.1"/>
    <property type="molecule type" value="Genomic_DNA"/>
</dbReference>
<dbReference type="InterPro" id="IPR001496">
    <property type="entry name" value="SOCS_box"/>
</dbReference>
<protein>
    <recommendedName>
        <fullName evidence="6">B30.2/SPRY domain-containing protein</fullName>
    </recommendedName>
</protein>
<comment type="similarity">
    <text evidence="1">Belongs to the SPSB family.</text>
</comment>
<sequence length="218" mass="24623">MFQCCESLQELCRRELIRSVGSRKLLQRLPLPRNVIEWLKEYDEPAAFDPNSSSDEVVFSNNNETITFTGNGYSTTLILTPGGHGYTSGKHEWVFYFNNCRGQVAVCLVTAEFKKARAFRTMPAIGRKIGWAYNQIGFLTFDVPIWEAMDGKRNESYHTWDMIGIILDLDKGTLGFMKNGKELGVAFSKGLRGKEVFPGVCLCSGEEQVTFVTSRTYV</sequence>
<gene>
    <name evidence="4" type="ORF">pdam_00010025</name>
</gene>
<dbReference type="PROSITE" id="PS50188">
    <property type="entry name" value="B302_SPRY"/>
    <property type="match status" value="1"/>
</dbReference>
<comment type="caution">
    <text evidence="4">The sequence shown here is derived from an EMBL/GenBank/DDBJ whole genome shotgun (WGS) entry which is preliminary data.</text>
</comment>
<dbReference type="PANTHER" id="PTHR12245:SF16">
    <property type="entry name" value="SPRY DOMAIN-CONTAINING SOCS BOX PROTEIN 3-LIKE"/>
    <property type="match status" value="1"/>
</dbReference>
<dbReference type="OrthoDB" id="5951542at2759"/>
<reference evidence="4 5" key="1">
    <citation type="journal article" date="2018" name="Sci. Rep.">
        <title>Comparative analysis of the Pocillopora damicornis genome highlights role of immune system in coral evolution.</title>
        <authorList>
            <person name="Cunning R."/>
            <person name="Bay R.A."/>
            <person name="Gillette P."/>
            <person name="Baker A.C."/>
            <person name="Traylor-Knowles N."/>
        </authorList>
    </citation>
    <scope>NUCLEOTIDE SEQUENCE [LARGE SCALE GENOMIC DNA]</scope>
    <source>
        <strain evidence="4">RSMAS</strain>
        <tissue evidence="4">Whole animal</tissue>
    </source>
</reference>
<dbReference type="AlphaFoldDB" id="A0A3M6T520"/>
<accession>A0A3M6T520</accession>
<dbReference type="InterPro" id="IPR003877">
    <property type="entry name" value="SPRY_dom"/>
</dbReference>
<dbReference type="PROSITE" id="PS50225">
    <property type="entry name" value="SOCS"/>
    <property type="match status" value="1"/>
</dbReference>
<dbReference type="InterPro" id="IPR043136">
    <property type="entry name" value="B30.2/SPRY_sf"/>
</dbReference>
<evidence type="ECO:0000259" key="3">
    <source>
        <dbReference type="PROSITE" id="PS50225"/>
    </source>
</evidence>
<dbReference type="Gene3D" id="1.10.750.20">
    <property type="entry name" value="SOCS box"/>
    <property type="match status" value="1"/>
</dbReference>
<dbReference type="OMA" id="GKHEWVF"/>
<dbReference type="PANTHER" id="PTHR12245">
    <property type="entry name" value="SPRY DOMAIN CONTAINING SOCS BOX PROTEIN"/>
    <property type="match status" value="1"/>
</dbReference>
<evidence type="ECO:0008006" key="6">
    <source>
        <dbReference type="Google" id="ProtNLM"/>
    </source>
</evidence>
<dbReference type="CDD" id="cd11709">
    <property type="entry name" value="SPRY"/>
    <property type="match status" value="1"/>
</dbReference>
<feature type="domain" description="B30.2/SPRY" evidence="2">
    <location>
        <begin position="26"/>
        <end position="218"/>
    </location>
</feature>
<dbReference type="InterPro" id="IPR013320">
    <property type="entry name" value="ConA-like_dom_sf"/>
</dbReference>
<name>A0A3M6T520_POCDA</name>
<dbReference type="SUPFAM" id="SSF49899">
    <property type="entry name" value="Concanavalin A-like lectins/glucanases"/>
    <property type="match status" value="1"/>
</dbReference>
<dbReference type="STRING" id="46731.A0A3M6T520"/>
<dbReference type="GO" id="GO:0019005">
    <property type="term" value="C:SCF ubiquitin ligase complex"/>
    <property type="evidence" value="ECO:0007669"/>
    <property type="project" value="TreeGrafter"/>
</dbReference>
<organism evidence="4 5">
    <name type="scientific">Pocillopora damicornis</name>
    <name type="common">Cauliflower coral</name>
    <name type="synonym">Millepora damicornis</name>
    <dbReference type="NCBI Taxonomy" id="46731"/>
    <lineage>
        <taxon>Eukaryota</taxon>
        <taxon>Metazoa</taxon>
        <taxon>Cnidaria</taxon>
        <taxon>Anthozoa</taxon>
        <taxon>Hexacorallia</taxon>
        <taxon>Scleractinia</taxon>
        <taxon>Astrocoeniina</taxon>
        <taxon>Pocilloporidae</taxon>
        <taxon>Pocillopora</taxon>
    </lineage>
</organism>
<dbReference type="GO" id="GO:0043161">
    <property type="term" value="P:proteasome-mediated ubiquitin-dependent protein catabolic process"/>
    <property type="evidence" value="ECO:0007669"/>
    <property type="project" value="TreeGrafter"/>
</dbReference>